<reference evidence="1 2" key="1">
    <citation type="journal article" date="2023" name="bioRxiv">
        <title>Genome report: Whole genome sequence and annotation of Penstemon davidsonii.</title>
        <authorList>
            <person name="Ostevik K.L."/>
            <person name="Alabady M."/>
            <person name="Zhang M."/>
            <person name="Rausher M.D."/>
        </authorList>
    </citation>
    <scope>NUCLEOTIDE SEQUENCE [LARGE SCALE GENOMIC DNA]</scope>
    <source>
        <strain evidence="1">DNT005</strain>
        <tissue evidence="1">Whole leaf</tissue>
    </source>
</reference>
<dbReference type="EMBL" id="JAYDYQ010002533">
    <property type="protein sequence ID" value="KAK4486339.1"/>
    <property type="molecule type" value="Genomic_DNA"/>
</dbReference>
<protein>
    <submittedName>
        <fullName evidence="1">Uncharacterized protein</fullName>
    </submittedName>
</protein>
<proteinExistence type="predicted"/>
<comment type="caution">
    <text evidence="1">The sequence shown here is derived from an EMBL/GenBank/DDBJ whole genome shotgun (WGS) entry which is preliminary data.</text>
</comment>
<evidence type="ECO:0000313" key="1">
    <source>
        <dbReference type="EMBL" id="KAK4486339.1"/>
    </source>
</evidence>
<dbReference type="Proteomes" id="UP001291926">
    <property type="component" value="Unassembled WGS sequence"/>
</dbReference>
<accession>A0ABR0DAS1</accession>
<sequence>MSGHAKVRRSDYVGGVAFHPDGAGFVGRVGDPAGGWFRKKSIIPKVFEKPTEKSEVERETVERERWIRKQQSCHKPSNDSKLRSYGKISILVPNSCRSSRYNFNP</sequence>
<gene>
    <name evidence="1" type="ORF">RD792_009010</name>
</gene>
<organism evidence="1 2">
    <name type="scientific">Penstemon davidsonii</name>
    <dbReference type="NCBI Taxonomy" id="160366"/>
    <lineage>
        <taxon>Eukaryota</taxon>
        <taxon>Viridiplantae</taxon>
        <taxon>Streptophyta</taxon>
        <taxon>Embryophyta</taxon>
        <taxon>Tracheophyta</taxon>
        <taxon>Spermatophyta</taxon>
        <taxon>Magnoliopsida</taxon>
        <taxon>eudicotyledons</taxon>
        <taxon>Gunneridae</taxon>
        <taxon>Pentapetalae</taxon>
        <taxon>asterids</taxon>
        <taxon>lamiids</taxon>
        <taxon>Lamiales</taxon>
        <taxon>Plantaginaceae</taxon>
        <taxon>Cheloneae</taxon>
        <taxon>Penstemon</taxon>
    </lineage>
</organism>
<evidence type="ECO:0000313" key="2">
    <source>
        <dbReference type="Proteomes" id="UP001291926"/>
    </source>
</evidence>
<name>A0ABR0DAS1_9LAMI</name>
<keyword evidence="2" id="KW-1185">Reference proteome</keyword>